<evidence type="ECO:0000313" key="9">
    <source>
        <dbReference type="EMBL" id="AJE33593.1"/>
    </source>
</evidence>
<keyword evidence="3 9" id="KW-0132">Cell division</keyword>
<dbReference type="GO" id="GO:0051301">
    <property type="term" value="P:cell division"/>
    <property type="evidence" value="ECO:0007669"/>
    <property type="project" value="UniProtKB-KW"/>
</dbReference>
<keyword evidence="5" id="KW-1133">Transmembrane helix</keyword>
<accession>A0A0B5DBR4</accession>
<evidence type="ECO:0000256" key="1">
    <source>
        <dbReference type="ARBA" id="ARBA00004370"/>
    </source>
</evidence>
<dbReference type="Pfam" id="PF08478">
    <property type="entry name" value="POTRA_1"/>
    <property type="match status" value="1"/>
</dbReference>
<evidence type="ECO:0000259" key="8">
    <source>
        <dbReference type="PROSITE" id="PS51779"/>
    </source>
</evidence>
<reference evidence="9 10" key="1">
    <citation type="submission" date="2013-04" db="EMBL/GenBank/DDBJ databases">
        <title>Complete genome sequence of Corynebacterium humireducens DSM 45392(T), isolated from a wastewater-fed microbial fuel cell.</title>
        <authorList>
            <person name="Ruckert C."/>
            <person name="Albersmeier A."/>
            <person name="Kalinowski J."/>
        </authorList>
    </citation>
    <scope>NUCLEOTIDE SEQUENCE [LARGE SCALE GENOMIC DNA]</scope>
    <source>
        <strain evidence="10">MFC-5</strain>
    </source>
</reference>
<dbReference type="InterPro" id="IPR034746">
    <property type="entry name" value="POTRA"/>
</dbReference>
<evidence type="ECO:0000256" key="5">
    <source>
        <dbReference type="ARBA" id="ARBA00022989"/>
    </source>
</evidence>
<dbReference type="Proteomes" id="UP000031524">
    <property type="component" value="Chromosome"/>
</dbReference>
<gene>
    <name evidence="9" type="ORF">B842_08720</name>
</gene>
<keyword evidence="7" id="KW-0131">Cell cycle</keyword>
<organism evidence="9 10">
    <name type="scientific">Corynebacterium humireducens NBRC 106098 = DSM 45392</name>
    <dbReference type="NCBI Taxonomy" id="1223515"/>
    <lineage>
        <taxon>Bacteria</taxon>
        <taxon>Bacillati</taxon>
        <taxon>Actinomycetota</taxon>
        <taxon>Actinomycetes</taxon>
        <taxon>Mycobacteriales</taxon>
        <taxon>Corynebacteriaceae</taxon>
        <taxon>Corynebacterium</taxon>
    </lineage>
</organism>
<dbReference type="GO" id="GO:0005886">
    <property type="term" value="C:plasma membrane"/>
    <property type="evidence" value="ECO:0007669"/>
    <property type="project" value="TreeGrafter"/>
</dbReference>
<sequence length="219" mass="24070">MSRRSILRIGGALLAVLLLLVAVMWVFPVLRVNNYAVSGNVHSPEEYVIEATGVSRGDNLVRVDAGQAARGVVDLPWVRSATVSRQWPSTLVVEVTERQALLYSRESDGDHLIDEDGRPFIIDVPPESSVEVTGDLREDPEVLADVAAVISSLPEHVRAMVYTIDAPGRYALKLNLHDGRTVYWGASESNHDKSLAMQTAIQQPGEHWNVSNPTLLTVR</sequence>
<dbReference type="STRING" id="1223515.B842_08720"/>
<evidence type="ECO:0000256" key="6">
    <source>
        <dbReference type="ARBA" id="ARBA00023136"/>
    </source>
</evidence>
<dbReference type="OrthoDB" id="9790760at2"/>
<dbReference type="HOGENOM" id="CLU_047677_1_1_11"/>
<protein>
    <submittedName>
        <fullName evidence="9">Cell division protein</fullName>
    </submittedName>
</protein>
<dbReference type="InterPro" id="IPR050487">
    <property type="entry name" value="FtsQ_DivIB"/>
</dbReference>
<dbReference type="PROSITE" id="PS51779">
    <property type="entry name" value="POTRA"/>
    <property type="match status" value="1"/>
</dbReference>
<keyword evidence="2" id="KW-1003">Cell membrane</keyword>
<dbReference type="InterPro" id="IPR005548">
    <property type="entry name" value="Cell_div_FtsQ/DivIB_C"/>
</dbReference>
<keyword evidence="4" id="KW-0812">Transmembrane</keyword>
<name>A0A0B5DBR4_9CORY</name>
<evidence type="ECO:0000256" key="4">
    <source>
        <dbReference type="ARBA" id="ARBA00022692"/>
    </source>
</evidence>
<dbReference type="InterPro" id="IPR013685">
    <property type="entry name" value="POTRA_FtsQ_type"/>
</dbReference>
<dbReference type="PANTHER" id="PTHR37820">
    <property type="entry name" value="CELL DIVISION PROTEIN DIVIB"/>
    <property type="match status" value="1"/>
</dbReference>
<keyword evidence="6" id="KW-0472">Membrane</keyword>
<dbReference type="PANTHER" id="PTHR37820:SF1">
    <property type="entry name" value="CELL DIVISION PROTEIN FTSQ"/>
    <property type="match status" value="1"/>
</dbReference>
<evidence type="ECO:0000256" key="2">
    <source>
        <dbReference type="ARBA" id="ARBA00022475"/>
    </source>
</evidence>
<dbReference type="KEGG" id="chm:B842_08720"/>
<evidence type="ECO:0000256" key="3">
    <source>
        <dbReference type="ARBA" id="ARBA00022618"/>
    </source>
</evidence>
<evidence type="ECO:0000256" key="7">
    <source>
        <dbReference type="ARBA" id="ARBA00023306"/>
    </source>
</evidence>
<dbReference type="Pfam" id="PF03799">
    <property type="entry name" value="FtsQ_DivIB_C"/>
    <property type="match status" value="1"/>
</dbReference>
<dbReference type="AlphaFoldDB" id="A0A0B5DBR4"/>
<keyword evidence="10" id="KW-1185">Reference proteome</keyword>
<dbReference type="RefSeq" id="WP_040086219.1">
    <property type="nucleotide sequence ID" value="NZ_BCSU01000003.1"/>
</dbReference>
<proteinExistence type="predicted"/>
<evidence type="ECO:0000313" key="10">
    <source>
        <dbReference type="Proteomes" id="UP000031524"/>
    </source>
</evidence>
<comment type="subcellular location">
    <subcellularLocation>
        <location evidence="1">Membrane</location>
    </subcellularLocation>
</comment>
<feature type="domain" description="POTRA" evidence="8">
    <location>
        <begin position="30"/>
        <end position="98"/>
    </location>
</feature>
<dbReference type="Gene3D" id="3.10.20.310">
    <property type="entry name" value="membrane protein fhac"/>
    <property type="match status" value="1"/>
</dbReference>
<dbReference type="EMBL" id="CP005286">
    <property type="protein sequence ID" value="AJE33593.1"/>
    <property type="molecule type" value="Genomic_DNA"/>
</dbReference>